<evidence type="ECO:0000259" key="2">
    <source>
        <dbReference type="Pfam" id="PF14607"/>
    </source>
</evidence>
<feature type="domain" description="SGNH hydrolase-type esterase N-terminal" evidence="2">
    <location>
        <begin position="26"/>
        <end position="174"/>
    </location>
</feature>
<dbReference type="InterPro" id="IPR032740">
    <property type="entry name" value="GxDLY"/>
</dbReference>
<evidence type="ECO:0000259" key="1">
    <source>
        <dbReference type="Pfam" id="PF14606"/>
    </source>
</evidence>
<protein>
    <submittedName>
        <fullName evidence="3">Uncharacterized protein</fullName>
    </submittedName>
</protein>
<dbReference type="InterPro" id="IPR013830">
    <property type="entry name" value="SGNH_hydro"/>
</dbReference>
<proteinExistence type="predicted"/>
<accession>A0A916K635</accession>
<dbReference type="Pfam" id="PF14607">
    <property type="entry name" value="GxDLY"/>
    <property type="match status" value="1"/>
</dbReference>
<dbReference type="EMBL" id="CAJVAS010000017">
    <property type="protein sequence ID" value="CAG7637038.1"/>
    <property type="molecule type" value="Genomic_DNA"/>
</dbReference>
<dbReference type="Pfam" id="PF14606">
    <property type="entry name" value="Lipase_GDSL_3"/>
    <property type="match status" value="1"/>
</dbReference>
<dbReference type="RefSeq" id="WP_218093548.1">
    <property type="nucleotide sequence ID" value="NZ_CAJVAS010000017.1"/>
</dbReference>
<evidence type="ECO:0000313" key="3">
    <source>
        <dbReference type="EMBL" id="CAG7637038.1"/>
    </source>
</evidence>
<keyword evidence="4" id="KW-1185">Reference proteome</keyword>
<comment type="caution">
    <text evidence="3">The sequence shown here is derived from an EMBL/GenBank/DDBJ whole genome shotgun (WGS) entry which is preliminary data.</text>
</comment>
<dbReference type="Proteomes" id="UP000693672">
    <property type="component" value="Unassembled WGS sequence"/>
</dbReference>
<evidence type="ECO:0000313" key="4">
    <source>
        <dbReference type="Proteomes" id="UP000693672"/>
    </source>
</evidence>
<sequence>MAKKEKDPIELYDPGMRPNETFDGSIRWFSPMVQPFHISGLAWFAQERMYRRLPALPSGVIPEAVDRLANHTAGGQIRFQSDSTSLSVRVKLKGKASMVHMPATGQCGVDCYVGSPDTLLPLRYGNTTKYDFTSTEYECALFTNWNASMRNIVLNLPLYQGVEELWIGLDEGAAVAAPPSYASGKKVIIYGTSITQGGCASRPGMAYTNILSRRIPLEFINLGFSGSGKGEPEVAEIISQIDNPACMVIDYEGNCVSTELFRKTLPEFIRIYREAHPVTPILVVSRIRYAREELTPHLYETRMERKHFEHSLVNELRDQGDLNIYFFDGSGSLGNEDFFECTVDGSHPTDLGFLRMADALEPVLKTLLL</sequence>
<name>A0A916K635_9BACL</name>
<gene>
    <name evidence="3" type="ORF">PAESOLCIP111_03809</name>
</gene>
<organism evidence="3 4">
    <name type="scientific">Paenibacillus solanacearum</name>
    <dbReference type="NCBI Taxonomy" id="2048548"/>
    <lineage>
        <taxon>Bacteria</taxon>
        <taxon>Bacillati</taxon>
        <taxon>Bacillota</taxon>
        <taxon>Bacilli</taxon>
        <taxon>Bacillales</taxon>
        <taxon>Paenibacillaceae</taxon>
        <taxon>Paenibacillus</taxon>
    </lineage>
</organism>
<reference evidence="3" key="1">
    <citation type="submission" date="2021-06" db="EMBL/GenBank/DDBJ databases">
        <authorList>
            <person name="Criscuolo A."/>
        </authorList>
    </citation>
    <scope>NUCLEOTIDE SEQUENCE</scope>
    <source>
        <strain evidence="3">CIP111600</strain>
    </source>
</reference>
<dbReference type="AlphaFoldDB" id="A0A916K635"/>
<feature type="domain" description="SGNH hydrolase-type esterase" evidence="1">
    <location>
        <begin position="185"/>
        <end position="365"/>
    </location>
</feature>